<keyword evidence="3" id="KW-1185">Reference proteome</keyword>
<evidence type="ECO:0000313" key="3">
    <source>
        <dbReference type="Proteomes" id="UP001347796"/>
    </source>
</evidence>
<protein>
    <submittedName>
        <fullName evidence="2">Uncharacterized protein</fullName>
    </submittedName>
</protein>
<dbReference type="AlphaFoldDB" id="A0AAN8JMB1"/>
<reference evidence="2 3" key="1">
    <citation type="submission" date="2024-01" db="EMBL/GenBank/DDBJ databases">
        <title>The genome of the rayed Mediterranean limpet Patella caerulea (Linnaeus, 1758).</title>
        <authorList>
            <person name="Anh-Thu Weber A."/>
            <person name="Halstead-Nussloch G."/>
        </authorList>
    </citation>
    <scope>NUCLEOTIDE SEQUENCE [LARGE SCALE GENOMIC DNA]</scope>
    <source>
        <strain evidence="2">AATW-2023a</strain>
        <tissue evidence="2">Whole specimen</tissue>
    </source>
</reference>
<feature type="region of interest" description="Disordered" evidence="1">
    <location>
        <begin position="25"/>
        <end position="52"/>
    </location>
</feature>
<sequence length="397" mass="43875">MFQESSEYIYLQNDTTSTGMIAHGGIHSTPNSQTTESEASFDSGYLSPATSSQKAPGGFIPLTNDHVFNSTGNFTYQPTPPSQKVAFDDEWDKKFIENFEANLFGIDPMEDFSSEDINLFSELLSSPLKGGVSPAGLFHGHSPAKYSRSPLRNLFSPPRSLHSKVNLFTGTNWNTSNDAVTFSRPADPVPLTVTHNAIYDGLDQHRSVDQRLSTHDYAKPHTISYSGQSIQQNANYPQSMNQLSESMITPNSSEVIPTVAGNLVPELLPPKQKLQYVRAKFKQTLQKAVENADNAALNEEKYPQLTKRLSKLSSAGQVSGRKENVSSCMEGSPDEEKSSSLSALDIAETQFNSAPKRFRELAPAPSGKRTFACIVNNQYEVKQKSDCRVVIKKRRTY</sequence>
<comment type="caution">
    <text evidence="2">The sequence shown here is derived from an EMBL/GenBank/DDBJ whole genome shotgun (WGS) entry which is preliminary data.</text>
</comment>
<dbReference type="Proteomes" id="UP001347796">
    <property type="component" value="Unassembled WGS sequence"/>
</dbReference>
<dbReference type="EMBL" id="JAZGQO010000010">
    <property type="protein sequence ID" value="KAK6176753.1"/>
    <property type="molecule type" value="Genomic_DNA"/>
</dbReference>
<feature type="compositionally biased region" description="Polar residues" evidence="1">
    <location>
        <begin position="28"/>
        <end position="40"/>
    </location>
</feature>
<organism evidence="2 3">
    <name type="scientific">Patella caerulea</name>
    <name type="common">Rayed Mediterranean limpet</name>
    <dbReference type="NCBI Taxonomy" id="87958"/>
    <lineage>
        <taxon>Eukaryota</taxon>
        <taxon>Metazoa</taxon>
        <taxon>Spiralia</taxon>
        <taxon>Lophotrochozoa</taxon>
        <taxon>Mollusca</taxon>
        <taxon>Gastropoda</taxon>
        <taxon>Patellogastropoda</taxon>
        <taxon>Patelloidea</taxon>
        <taxon>Patellidae</taxon>
        <taxon>Patella</taxon>
    </lineage>
</organism>
<feature type="region of interest" description="Disordered" evidence="1">
    <location>
        <begin position="313"/>
        <end position="342"/>
    </location>
</feature>
<accession>A0AAN8JMB1</accession>
<proteinExistence type="predicted"/>
<evidence type="ECO:0000313" key="2">
    <source>
        <dbReference type="EMBL" id="KAK6176753.1"/>
    </source>
</evidence>
<evidence type="ECO:0000256" key="1">
    <source>
        <dbReference type="SAM" id="MobiDB-lite"/>
    </source>
</evidence>
<gene>
    <name evidence="2" type="ORF">SNE40_014992</name>
</gene>
<name>A0AAN8JMB1_PATCE</name>